<dbReference type="PANTHER" id="PTHR12689">
    <property type="entry name" value="A1 CISTRON SPLICING FACTOR AAR2-RELATED"/>
    <property type="match status" value="1"/>
</dbReference>
<protein>
    <recommendedName>
        <fullName evidence="7">AAR2 splicing factor homolog</fullName>
    </recommendedName>
</protein>
<dbReference type="AlphaFoldDB" id="X6NM30"/>
<name>X6NM30_RETFI</name>
<dbReference type="EMBL" id="ASPP01007325">
    <property type="protein sequence ID" value="ETO27330.1"/>
    <property type="molecule type" value="Genomic_DNA"/>
</dbReference>
<dbReference type="CDD" id="cd13778">
    <property type="entry name" value="Aar2_C"/>
    <property type="match status" value="1"/>
</dbReference>
<dbReference type="CDD" id="cd13777">
    <property type="entry name" value="Aar2_N"/>
    <property type="match status" value="1"/>
</dbReference>
<evidence type="ECO:0000256" key="2">
    <source>
        <dbReference type="SAM" id="MobiDB-lite"/>
    </source>
</evidence>
<sequence length="453" mass="53125">MSESLKISPDRATELAKNGAALLCLELPEKTLFGIDYLTFEIGDQFKGVKMIPPGPHFIHTCLCNDNYNRMGFFLWLNLKQVNSYLWQKDLDCMIAYPDKEQAERLQQSIDQSNNRKDDRSFIPNRQTYHKRICGNSTFIKEFFLCVSFCCEYVFAKQYAQMYICVCDNKKKVEEEWKRTSGKMAMCEEDSKKEEKDAHRNERDRRQETEEEAETNRKELEMHAEKTSRLDHGKQYDMARFELKRYHPYYCNIPSVASFQRQALSNQNKHKQKSVSDSNNDKRGDGQDNESQSSTIFTASQLTKLHMDRTPILKYVLEKLTDESELLAEMQYSFVCFLIGRTLSGLEQWKRIVDLLCNCEEGVELYKDLYLKFIRIISIQLKELPDDFFTNELTSTNFLNKSLHNLMQILSETQMSKPMSTQVSFLKTLLLQKFQKNFDATDDEDQPIVVQLP</sequence>
<comment type="similarity">
    <text evidence="1">Belongs to the AAR2 family.</text>
</comment>
<feature type="domain" description="AAR2 N-terminal" evidence="4">
    <location>
        <begin position="18"/>
        <end position="115"/>
    </location>
</feature>
<evidence type="ECO:0008006" key="7">
    <source>
        <dbReference type="Google" id="ProtNLM"/>
    </source>
</evidence>
<dbReference type="InterPro" id="IPR038514">
    <property type="entry name" value="AAR2_C_sf"/>
</dbReference>
<dbReference type="InterPro" id="IPR007946">
    <property type="entry name" value="AAR2"/>
</dbReference>
<dbReference type="OMA" id="VWQSGGL"/>
<dbReference type="Pfam" id="PF20981">
    <property type="entry name" value="AAR2_1st"/>
    <property type="match status" value="1"/>
</dbReference>
<dbReference type="GO" id="GO:0000244">
    <property type="term" value="P:spliceosomal tri-snRNP complex assembly"/>
    <property type="evidence" value="ECO:0007669"/>
    <property type="project" value="TreeGrafter"/>
</dbReference>
<evidence type="ECO:0000256" key="1">
    <source>
        <dbReference type="ARBA" id="ARBA00006281"/>
    </source>
</evidence>
<evidence type="ECO:0000313" key="6">
    <source>
        <dbReference type="Proteomes" id="UP000023152"/>
    </source>
</evidence>
<keyword evidence="6" id="KW-1185">Reference proteome</keyword>
<dbReference type="Gene3D" id="2.60.34.20">
    <property type="match status" value="1"/>
</dbReference>
<evidence type="ECO:0000313" key="5">
    <source>
        <dbReference type="EMBL" id="ETO27330.1"/>
    </source>
</evidence>
<gene>
    <name evidence="5" type="ORF">RFI_09802</name>
</gene>
<reference evidence="5 6" key="1">
    <citation type="journal article" date="2013" name="Curr. Biol.">
        <title>The Genome of the Foraminiferan Reticulomyxa filosa.</title>
        <authorList>
            <person name="Glockner G."/>
            <person name="Hulsmann N."/>
            <person name="Schleicher M."/>
            <person name="Noegel A.A."/>
            <person name="Eichinger L."/>
            <person name="Gallinger C."/>
            <person name="Pawlowski J."/>
            <person name="Sierra R."/>
            <person name="Euteneuer U."/>
            <person name="Pillet L."/>
            <person name="Moustafa A."/>
            <person name="Platzer M."/>
            <person name="Groth M."/>
            <person name="Szafranski K."/>
            <person name="Schliwa M."/>
        </authorList>
    </citation>
    <scope>NUCLEOTIDE SEQUENCE [LARGE SCALE GENOMIC DNA]</scope>
</reference>
<dbReference type="InterPro" id="IPR033648">
    <property type="entry name" value="AAR2_C"/>
</dbReference>
<evidence type="ECO:0000259" key="3">
    <source>
        <dbReference type="Pfam" id="PF05282"/>
    </source>
</evidence>
<dbReference type="Gene3D" id="1.25.40.550">
    <property type="entry name" value="Aar2, C-terminal domain-like"/>
    <property type="match status" value="1"/>
</dbReference>
<feature type="domain" description="AAR2 C-terminal" evidence="3">
    <location>
        <begin position="298"/>
        <end position="438"/>
    </location>
</feature>
<organism evidence="5 6">
    <name type="scientific">Reticulomyxa filosa</name>
    <dbReference type="NCBI Taxonomy" id="46433"/>
    <lineage>
        <taxon>Eukaryota</taxon>
        <taxon>Sar</taxon>
        <taxon>Rhizaria</taxon>
        <taxon>Retaria</taxon>
        <taxon>Foraminifera</taxon>
        <taxon>Monothalamids</taxon>
        <taxon>Reticulomyxidae</taxon>
        <taxon>Reticulomyxa</taxon>
    </lineage>
</organism>
<feature type="compositionally biased region" description="Basic and acidic residues" evidence="2">
    <location>
        <begin position="189"/>
        <end position="231"/>
    </location>
</feature>
<comment type="caution">
    <text evidence="5">The sequence shown here is derived from an EMBL/GenBank/DDBJ whole genome shotgun (WGS) entry which is preliminary data.</text>
</comment>
<evidence type="ECO:0000259" key="4">
    <source>
        <dbReference type="Pfam" id="PF20981"/>
    </source>
</evidence>
<dbReference type="InterPro" id="IPR033647">
    <property type="entry name" value="Aar2_N"/>
</dbReference>
<dbReference type="OrthoDB" id="201752at2759"/>
<dbReference type="InterPro" id="IPR038516">
    <property type="entry name" value="AAR2_N_sf"/>
</dbReference>
<dbReference type="PANTHER" id="PTHR12689:SF4">
    <property type="entry name" value="PROTEIN AAR2 HOMOLOG"/>
    <property type="match status" value="1"/>
</dbReference>
<dbReference type="Pfam" id="PF05282">
    <property type="entry name" value="AAR2"/>
    <property type="match status" value="1"/>
</dbReference>
<dbReference type="Proteomes" id="UP000023152">
    <property type="component" value="Unassembled WGS sequence"/>
</dbReference>
<feature type="region of interest" description="Disordered" evidence="2">
    <location>
        <begin position="263"/>
        <end position="293"/>
    </location>
</feature>
<accession>X6NM30</accession>
<feature type="region of interest" description="Disordered" evidence="2">
    <location>
        <begin position="186"/>
        <end position="231"/>
    </location>
</feature>
<proteinExistence type="inferred from homology"/>